<name>A0A8E2JN57_9PEZI</name>
<organism evidence="1 2">
    <name type="scientific">Glonium stellatum</name>
    <dbReference type="NCBI Taxonomy" id="574774"/>
    <lineage>
        <taxon>Eukaryota</taxon>
        <taxon>Fungi</taxon>
        <taxon>Dikarya</taxon>
        <taxon>Ascomycota</taxon>
        <taxon>Pezizomycotina</taxon>
        <taxon>Dothideomycetes</taxon>
        <taxon>Pleosporomycetidae</taxon>
        <taxon>Gloniales</taxon>
        <taxon>Gloniaceae</taxon>
        <taxon>Glonium</taxon>
    </lineage>
</organism>
<reference evidence="1 2" key="1">
    <citation type="journal article" date="2016" name="Nat. Commun.">
        <title>Ectomycorrhizal ecology is imprinted in the genome of the dominant symbiotic fungus Cenococcum geophilum.</title>
        <authorList>
            <consortium name="DOE Joint Genome Institute"/>
            <person name="Peter M."/>
            <person name="Kohler A."/>
            <person name="Ohm R.A."/>
            <person name="Kuo A."/>
            <person name="Krutzmann J."/>
            <person name="Morin E."/>
            <person name="Arend M."/>
            <person name="Barry K.W."/>
            <person name="Binder M."/>
            <person name="Choi C."/>
            <person name="Clum A."/>
            <person name="Copeland A."/>
            <person name="Grisel N."/>
            <person name="Haridas S."/>
            <person name="Kipfer T."/>
            <person name="LaButti K."/>
            <person name="Lindquist E."/>
            <person name="Lipzen A."/>
            <person name="Maire R."/>
            <person name="Meier B."/>
            <person name="Mihaltcheva S."/>
            <person name="Molinier V."/>
            <person name="Murat C."/>
            <person name="Poggeler S."/>
            <person name="Quandt C.A."/>
            <person name="Sperisen C."/>
            <person name="Tritt A."/>
            <person name="Tisserant E."/>
            <person name="Crous P.W."/>
            <person name="Henrissat B."/>
            <person name="Nehls U."/>
            <person name="Egli S."/>
            <person name="Spatafora J.W."/>
            <person name="Grigoriev I.V."/>
            <person name="Martin F.M."/>
        </authorList>
    </citation>
    <scope>NUCLEOTIDE SEQUENCE [LARGE SCALE GENOMIC DNA]</scope>
    <source>
        <strain evidence="1 2">CBS 207.34</strain>
    </source>
</reference>
<accession>A0A8E2JN57</accession>
<dbReference type="EMBL" id="KV750716">
    <property type="protein sequence ID" value="OCL03530.1"/>
    <property type="molecule type" value="Genomic_DNA"/>
</dbReference>
<protein>
    <submittedName>
        <fullName evidence="1">Uncharacterized protein</fullName>
    </submittedName>
</protein>
<sequence>MKKQGQIARPTSCYRAPRCPWPELKLPAGLDAQQSRATLSRLSDGQRTFWGCGTASWAVGDALTCRRPAISRWPLLREFSGGNGNYAATNGAAPHLALCSQAWWTGPAAAGRLGRTRPLRLSLSLCAAQRCELRLHAPDHGGALSLPLTAKRLQIVLSQVASKTLRDTQFLDLLVS</sequence>
<evidence type="ECO:0000313" key="1">
    <source>
        <dbReference type="EMBL" id="OCL03530.1"/>
    </source>
</evidence>
<proteinExistence type="predicted"/>
<evidence type="ECO:0000313" key="2">
    <source>
        <dbReference type="Proteomes" id="UP000250140"/>
    </source>
</evidence>
<keyword evidence="2" id="KW-1185">Reference proteome</keyword>
<dbReference type="AlphaFoldDB" id="A0A8E2JN57"/>
<gene>
    <name evidence="1" type="ORF">AOQ84DRAFT_227255</name>
</gene>
<dbReference type="Proteomes" id="UP000250140">
    <property type="component" value="Unassembled WGS sequence"/>
</dbReference>